<dbReference type="AlphaFoldDB" id="A0A369K5N4"/>
<dbReference type="Gene3D" id="3.30.420.10">
    <property type="entry name" value="Ribonuclease H-like superfamily/Ribonuclease H"/>
    <property type="match status" value="1"/>
</dbReference>
<proteinExistence type="predicted"/>
<feature type="domain" description="RNase H type-1" evidence="2">
    <location>
        <begin position="1"/>
        <end position="46"/>
    </location>
</feature>
<evidence type="ECO:0000313" key="3">
    <source>
        <dbReference type="EMBL" id="RDB29931.1"/>
    </source>
</evidence>
<sequence>MLTFNKIITDYLTRDEDNTVHVQWCPGHTDVKGNERADEEAKEGALLWQPRFVTLTHAMRRSKAQFLQKWTDAWRRTPPTGGFGVANRFPLAWKPKEHVTSTPREVFGRLTQCRTRHAFIGEYYAKFVPAESVECPCGTNYQTRQHIIMECQRYDAHRHILTEDFPGLDLTKLLGTKKGLETFVKFLAKSGAFTKTGTPRGAPARPLLEDEEEDDEEESWWERIERQGNGSGDEGEGGGGEEDEEEEEDGGRGGT</sequence>
<keyword evidence="4" id="KW-1185">Reference proteome</keyword>
<dbReference type="SUPFAM" id="SSF53098">
    <property type="entry name" value="Ribonuclease H-like"/>
    <property type="match status" value="1"/>
</dbReference>
<organism evidence="3 4">
    <name type="scientific">Hypsizygus marmoreus</name>
    <name type="common">White beech mushroom</name>
    <name type="synonym">Agaricus marmoreus</name>
    <dbReference type="NCBI Taxonomy" id="39966"/>
    <lineage>
        <taxon>Eukaryota</taxon>
        <taxon>Fungi</taxon>
        <taxon>Dikarya</taxon>
        <taxon>Basidiomycota</taxon>
        <taxon>Agaricomycotina</taxon>
        <taxon>Agaricomycetes</taxon>
        <taxon>Agaricomycetidae</taxon>
        <taxon>Agaricales</taxon>
        <taxon>Tricholomatineae</taxon>
        <taxon>Lyophyllaceae</taxon>
        <taxon>Hypsizygus</taxon>
    </lineage>
</organism>
<evidence type="ECO:0000313" key="4">
    <source>
        <dbReference type="Proteomes" id="UP000076154"/>
    </source>
</evidence>
<evidence type="ECO:0000256" key="1">
    <source>
        <dbReference type="SAM" id="MobiDB-lite"/>
    </source>
</evidence>
<dbReference type="InterPro" id="IPR036397">
    <property type="entry name" value="RNaseH_sf"/>
</dbReference>
<dbReference type="GO" id="GO:0004523">
    <property type="term" value="F:RNA-DNA hybrid ribonuclease activity"/>
    <property type="evidence" value="ECO:0007669"/>
    <property type="project" value="InterPro"/>
</dbReference>
<accession>A0A369K5N4</accession>
<dbReference type="InParanoid" id="A0A369K5N4"/>
<feature type="compositionally biased region" description="Acidic residues" evidence="1">
    <location>
        <begin position="233"/>
        <end position="249"/>
    </location>
</feature>
<comment type="caution">
    <text evidence="3">The sequence shown here is derived from an EMBL/GenBank/DDBJ whole genome shotgun (WGS) entry which is preliminary data.</text>
</comment>
<dbReference type="OrthoDB" id="3230070at2759"/>
<dbReference type="GO" id="GO:0003676">
    <property type="term" value="F:nucleic acid binding"/>
    <property type="evidence" value="ECO:0007669"/>
    <property type="project" value="InterPro"/>
</dbReference>
<dbReference type="EMBL" id="LUEZ02000009">
    <property type="protein sequence ID" value="RDB29931.1"/>
    <property type="molecule type" value="Genomic_DNA"/>
</dbReference>
<protein>
    <recommendedName>
        <fullName evidence="2">RNase H type-1 domain-containing protein</fullName>
    </recommendedName>
</protein>
<name>A0A369K5N4_HYPMA</name>
<dbReference type="Proteomes" id="UP000076154">
    <property type="component" value="Unassembled WGS sequence"/>
</dbReference>
<gene>
    <name evidence="3" type="ORF">Hypma_013754</name>
</gene>
<reference evidence="3" key="1">
    <citation type="submission" date="2018-04" db="EMBL/GenBank/DDBJ databases">
        <title>Whole genome sequencing of Hypsizygus marmoreus.</title>
        <authorList>
            <person name="Choi I.-G."/>
            <person name="Min B."/>
            <person name="Kim J.-G."/>
            <person name="Kim S."/>
            <person name="Oh Y.-L."/>
            <person name="Kong W.-S."/>
            <person name="Park H."/>
            <person name="Jeong J."/>
            <person name="Song E.-S."/>
        </authorList>
    </citation>
    <scope>NUCLEOTIDE SEQUENCE [LARGE SCALE GENOMIC DNA]</scope>
    <source>
        <strain evidence="3">51987-8</strain>
    </source>
</reference>
<evidence type="ECO:0000259" key="2">
    <source>
        <dbReference type="PROSITE" id="PS50879"/>
    </source>
</evidence>
<dbReference type="PROSITE" id="PS50879">
    <property type="entry name" value="RNASE_H_1"/>
    <property type="match status" value="1"/>
</dbReference>
<dbReference type="InterPro" id="IPR012337">
    <property type="entry name" value="RNaseH-like_sf"/>
</dbReference>
<dbReference type="InterPro" id="IPR002156">
    <property type="entry name" value="RNaseH_domain"/>
</dbReference>
<feature type="region of interest" description="Disordered" evidence="1">
    <location>
        <begin position="194"/>
        <end position="255"/>
    </location>
</feature>
<feature type="compositionally biased region" description="Acidic residues" evidence="1">
    <location>
        <begin position="209"/>
        <end position="219"/>
    </location>
</feature>